<evidence type="ECO:0000313" key="16">
    <source>
        <dbReference type="Proteomes" id="UP000232323"/>
    </source>
</evidence>
<keyword evidence="5" id="KW-0747">Spliceosome</keyword>
<dbReference type="SUPFAM" id="SSF54928">
    <property type="entry name" value="RNA-binding domain, RBD"/>
    <property type="match status" value="1"/>
</dbReference>
<evidence type="ECO:0000256" key="8">
    <source>
        <dbReference type="ARBA" id="ARBA00022884"/>
    </source>
</evidence>
<organism evidence="15 16">
    <name type="scientific">Chlamydomonas eustigma</name>
    <dbReference type="NCBI Taxonomy" id="1157962"/>
    <lineage>
        <taxon>Eukaryota</taxon>
        <taxon>Viridiplantae</taxon>
        <taxon>Chlorophyta</taxon>
        <taxon>core chlorophytes</taxon>
        <taxon>Chlorophyceae</taxon>
        <taxon>CS clade</taxon>
        <taxon>Chlamydomonadales</taxon>
        <taxon>Chlamydomonadaceae</taxon>
        <taxon>Chlamydomonas</taxon>
    </lineage>
</organism>
<feature type="domain" description="C3H1-type" evidence="14">
    <location>
        <begin position="82"/>
        <end position="109"/>
    </location>
</feature>
<evidence type="ECO:0000256" key="1">
    <source>
        <dbReference type="ARBA" id="ARBA00004123"/>
    </source>
</evidence>
<comment type="caution">
    <text evidence="15">The sequence shown here is derived from an EMBL/GenBank/DDBJ whole genome shotgun (WGS) entry which is preliminary data.</text>
</comment>
<protein>
    <recommendedName>
        <fullName evidence="14">C3H1-type domain-containing protein</fullName>
    </recommendedName>
</protein>
<dbReference type="GO" id="GO:0006397">
    <property type="term" value="P:mRNA processing"/>
    <property type="evidence" value="ECO:0007669"/>
    <property type="project" value="UniProtKB-KW"/>
</dbReference>
<evidence type="ECO:0000256" key="13">
    <source>
        <dbReference type="SAM" id="MobiDB-lite"/>
    </source>
</evidence>
<dbReference type="GO" id="GO:0000974">
    <property type="term" value="C:Prp19 complex"/>
    <property type="evidence" value="ECO:0007669"/>
    <property type="project" value="TreeGrafter"/>
</dbReference>
<keyword evidence="8" id="KW-0694">RNA-binding</keyword>
<evidence type="ECO:0000256" key="6">
    <source>
        <dbReference type="ARBA" id="ARBA00022771"/>
    </source>
</evidence>
<dbReference type="GO" id="GO:0008380">
    <property type="term" value="P:RNA splicing"/>
    <property type="evidence" value="ECO:0007669"/>
    <property type="project" value="UniProtKB-KW"/>
</dbReference>
<dbReference type="EMBL" id="BEGY01000030">
    <property type="protein sequence ID" value="GAX78206.1"/>
    <property type="molecule type" value="Genomic_DNA"/>
</dbReference>
<evidence type="ECO:0000256" key="12">
    <source>
        <dbReference type="PROSITE-ProRule" id="PRU00723"/>
    </source>
</evidence>
<dbReference type="GO" id="GO:0008270">
    <property type="term" value="F:zinc ion binding"/>
    <property type="evidence" value="ECO:0007669"/>
    <property type="project" value="UniProtKB-KW"/>
</dbReference>
<evidence type="ECO:0000256" key="3">
    <source>
        <dbReference type="ARBA" id="ARBA00022664"/>
    </source>
</evidence>
<evidence type="ECO:0000256" key="7">
    <source>
        <dbReference type="ARBA" id="ARBA00022833"/>
    </source>
</evidence>
<evidence type="ECO:0000256" key="9">
    <source>
        <dbReference type="ARBA" id="ARBA00023187"/>
    </source>
</evidence>
<dbReference type="OrthoDB" id="10251848at2759"/>
<dbReference type="GO" id="GO:0036002">
    <property type="term" value="F:pre-mRNA binding"/>
    <property type="evidence" value="ECO:0007669"/>
    <property type="project" value="TreeGrafter"/>
</dbReference>
<dbReference type="Pfam" id="PF16131">
    <property type="entry name" value="Torus"/>
    <property type="match status" value="1"/>
</dbReference>
<evidence type="ECO:0000313" key="15">
    <source>
        <dbReference type="EMBL" id="GAX78206.1"/>
    </source>
</evidence>
<dbReference type="InterPro" id="IPR000571">
    <property type="entry name" value="Znf_CCCH"/>
</dbReference>
<gene>
    <name evidence="15" type="ORF">CEUSTIGMA_g5648.t1</name>
</gene>
<keyword evidence="9" id="KW-0508">mRNA splicing</keyword>
<keyword evidence="7 12" id="KW-0862">Zinc</keyword>
<comment type="subcellular location">
    <subcellularLocation>
        <location evidence="1">Nucleus</location>
    </subcellularLocation>
</comment>
<dbReference type="InterPro" id="IPR012677">
    <property type="entry name" value="Nucleotide-bd_a/b_plait_sf"/>
</dbReference>
<keyword evidence="6 12" id="KW-0863">Zinc-finger</keyword>
<evidence type="ECO:0000256" key="11">
    <source>
        <dbReference type="ARBA" id="ARBA00023306"/>
    </source>
</evidence>
<dbReference type="InterPro" id="IPR035979">
    <property type="entry name" value="RBD_domain_sf"/>
</dbReference>
<dbReference type="InterPro" id="IPR000504">
    <property type="entry name" value="RRM_dom"/>
</dbReference>
<keyword evidence="10" id="KW-0539">Nucleus</keyword>
<dbReference type="PANTHER" id="PTHR14089:SF2">
    <property type="entry name" value="PRE-MRNA-SPLICING FACTOR CWC2"/>
    <property type="match status" value="1"/>
</dbReference>
<dbReference type="InterPro" id="IPR039171">
    <property type="entry name" value="Cwc2/Slt11"/>
</dbReference>
<evidence type="ECO:0000256" key="5">
    <source>
        <dbReference type="ARBA" id="ARBA00022728"/>
    </source>
</evidence>
<evidence type="ECO:0000259" key="14">
    <source>
        <dbReference type="PROSITE" id="PS50103"/>
    </source>
</evidence>
<dbReference type="InterPro" id="IPR036855">
    <property type="entry name" value="Znf_CCCH_sf"/>
</dbReference>
<dbReference type="InterPro" id="IPR032297">
    <property type="entry name" value="Torus"/>
</dbReference>
<keyword evidence="11" id="KW-0131">Cell cycle</keyword>
<keyword evidence="3" id="KW-0507">mRNA processing</keyword>
<dbReference type="SMART" id="SM00356">
    <property type="entry name" value="ZnF_C3H1"/>
    <property type="match status" value="1"/>
</dbReference>
<dbReference type="GO" id="GO:0017070">
    <property type="term" value="F:U6 snRNA binding"/>
    <property type="evidence" value="ECO:0007669"/>
    <property type="project" value="TreeGrafter"/>
</dbReference>
<keyword evidence="16" id="KW-1185">Reference proteome</keyword>
<proteinExistence type="inferred from homology"/>
<dbReference type="Pfam" id="PF00076">
    <property type="entry name" value="RRM_1"/>
    <property type="match status" value="1"/>
</dbReference>
<dbReference type="GO" id="GO:0071007">
    <property type="term" value="C:U2-type catalytic step 2 spliceosome"/>
    <property type="evidence" value="ECO:0007669"/>
    <property type="project" value="TreeGrafter"/>
</dbReference>
<feature type="zinc finger region" description="C3H1-type" evidence="12">
    <location>
        <begin position="82"/>
        <end position="109"/>
    </location>
</feature>
<evidence type="ECO:0000256" key="2">
    <source>
        <dbReference type="ARBA" id="ARBA00008024"/>
    </source>
</evidence>
<dbReference type="Proteomes" id="UP000232323">
    <property type="component" value="Unassembled WGS sequence"/>
</dbReference>
<dbReference type="SUPFAM" id="SSF90229">
    <property type="entry name" value="CCCH zinc finger"/>
    <property type="match status" value="1"/>
</dbReference>
<feature type="region of interest" description="Disordered" evidence="13">
    <location>
        <begin position="409"/>
        <end position="438"/>
    </location>
</feature>
<comment type="similarity">
    <text evidence="2">Belongs to the RRM CWC2 family.</text>
</comment>
<evidence type="ECO:0000256" key="4">
    <source>
        <dbReference type="ARBA" id="ARBA00022723"/>
    </source>
</evidence>
<dbReference type="PROSITE" id="PS50103">
    <property type="entry name" value="ZF_C3H1"/>
    <property type="match status" value="1"/>
</dbReference>
<accession>A0A250X584</accession>
<dbReference type="AlphaFoldDB" id="A0A250X584"/>
<reference evidence="15 16" key="1">
    <citation type="submission" date="2017-08" db="EMBL/GenBank/DDBJ databases">
        <title>Acidophilic green algal genome provides insights into adaptation to an acidic environment.</title>
        <authorList>
            <person name="Hirooka S."/>
            <person name="Hirose Y."/>
            <person name="Kanesaki Y."/>
            <person name="Higuchi S."/>
            <person name="Fujiwara T."/>
            <person name="Onuma R."/>
            <person name="Era A."/>
            <person name="Ohbayashi R."/>
            <person name="Uzuka A."/>
            <person name="Nozaki H."/>
            <person name="Yoshikawa H."/>
            <person name="Miyagishima S.Y."/>
        </authorList>
    </citation>
    <scope>NUCLEOTIDE SEQUENCE [LARGE SCALE GENOMIC DNA]</scope>
    <source>
        <strain evidence="15 16">NIES-2499</strain>
    </source>
</reference>
<evidence type="ECO:0000256" key="10">
    <source>
        <dbReference type="ARBA" id="ARBA00023242"/>
    </source>
</evidence>
<keyword evidence="4 12" id="KW-0479">Metal-binding</keyword>
<dbReference type="GO" id="GO:0071006">
    <property type="term" value="C:U2-type catalytic step 1 spliceosome"/>
    <property type="evidence" value="ECO:0007669"/>
    <property type="project" value="TreeGrafter"/>
</dbReference>
<sequence>MHKQQVELGWINRPARRQVDESTLHREIEARDHLSHNVWSGRRLDKLGGIDRSEIGRNAKKERSKYRCRPELDVGKTRGSGAKQMMFCMYFAKGCCAQGSACPYLHRLPTEEDEAYHSKDMGADIFAREKRGENEGYRKGAGTLERDNRTVYVNYEGAGSYDLPKIRELLEDNFNMWGPVKRIYIVHLKTIAFVEYEWRSTAEFAKEAMNKQGLKGSSQREILTTRWANEDPNPTTIVAVKRSHMDAFEKAAMAAWEALPEEQKRAKIQQLQMADALKTGRVISDYPSTDGQYLESSDMEQRINNDELQYPDTDAQYNSAAEVSGTVGVNDGLASDGDALWQTSTSGQYSEQDYARYCEQYYAWYGIEYDPSNPQAHQQDVGVAESNVRCEDGGLDLLPTEAKVVTATGVSTSSVGHNSLPADPLSLLAGYGSDDSDD</sequence>
<dbReference type="PANTHER" id="PTHR14089">
    <property type="entry name" value="PRE-MRNA-SPLICING FACTOR RBM22"/>
    <property type="match status" value="1"/>
</dbReference>
<dbReference type="Gene3D" id="3.30.70.330">
    <property type="match status" value="1"/>
</dbReference>
<name>A0A250X584_9CHLO</name>
<dbReference type="STRING" id="1157962.A0A250X584"/>